<name>A0ABW5E6Y4_9GAMM</name>
<evidence type="ECO:0000313" key="5">
    <source>
        <dbReference type="EMBL" id="MFD2309368.1"/>
    </source>
</evidence>
<dbReference type="InterPro" id="IPR046532">
    <property type="entry name" value="DUF6597"/>
</dbReference>
<dbReference type="InterPro" id="IPR020449">
    <property type="entry name" value="Tscrpt_reg_AraC-type_HTH"/>
</dbReference>
<keyword evidence="2" id="KW-0238">DNA-binding</keyword>
<comment type="caution">
    <text evidence="5">The sequence shown here is derived from an EMBL/GenBank/DDBJ whole genome shotgun (WGS) entry which is preliminary data.</text>
</comment>
<evidence type="ECO:0000256" key="1">
    <source>
        <dbReference type="ARBA" id="ARBA00023015"/>
    </source>
</evidence>
<evidence type="ECO:0000313" key="6">
    <source>
        <dbReference type="Proteomes" id="UP001597425"/>
    </source>
</evidence>
<dbReference type="Pfam" id="PF12833">
    <property type="entry name" value="HTH_18"/>
    <property type="match status" value="1"/>
</dbReference>
<proteinExistence type="predicted"/>
<dbReference type="PANTHER" id="PTHR46796">
    <property type="entry name" value="HTH-TYPE TRANSCRIPTIONAL ACTIVATOR RHAS-RELATED"/>
    <property type="match status" value="1"/>
</dbReference>
<dbReference type="InterPro" id="IPR050204">
    <property type="entry name" value="AraC_XylS_family_regulators"/>
</dbReference>
<evidence type="ECO:0000259" key="4">
    <source>
        <dbReference type="PROSITE" id="PS01124"/>
    </source>
</evidence>
<dbReference type="RefSeq" id="WP_265720847.1">
    <property type="nucleotide sequence ID" value="NZ_JAPIVK010000006.1"/>
</dbReference>
<organism evidence="5 6">
    <name type="scientific">Microbulbifer halophilus</name>
    <dbReference type="NCBI Taxonomy" id="453963"/>
    <lineage>
        <taxon>Bacteria</taxon>
        <taxon>Pseudomonadati</taxon>
        <taxon>Pseudomonadota</taxon>
        <taxon>Gammaproteobacteria</taxon>
        <taxon>Cellvibrionales</taxon>
        <taxon>Microbulbiferaceae</taxon>
        <taxon>Microbulbifer</taxon>
    </lineage>
</organism>
<evidence type="ECO:0000256" key="3">
    <source>
        <dbReference type="ARBA" id="ARBA00023163"/>
    </source>
</evidence>
<dbReference type="SMART" id="SM00342">
    <property type="entry name" value="HTH_ARAC"/>
    <property type="match status" value="1"/>
</dbReference>
<gene>
    <name evidence="5" type="ORF">ACFSKX_02975</name>
</gene>
<sequence>MQYRELSPGRALRPFVNCFWMISAPQPLELSDRTLPDGCQEIVFNIDTRVLRRDGVDDFHANPAVELVGQMSRPYELRTCGSQHYYGIKFFPHSFSRFTGESIWDLRDQSIDLRLLFGDSLLALRDAVFAKPTLERFAAIAENFLSQQLARRGEVGRGYRLVEAAVRALFCAAEPPRIESLCAALGVSDRYLQQQFRQRVGLTPVQLLKMVRFQKSLHGLTRSTVPLTELAHRCGYSDQAHFSRDFRTLAGISPSAYRRLETPLTGFFLGEESRAYLCNLG</sequence>
<dbReference type="PANTHER" id="PTHR46796:SF13">
    <property type="entry name" value="HTH-TYPE TRANSCRIPTIONAL ACTIVATOR RHAS"/>
    <property type="match status" value="1"/>
</dbReference>
<keyword evidence="3" id="KW-0804">Transcription</keyword>
<feature type="domain" description="HTH araC/xylS-type" evidence="4">
    <location>
        <begin position="177"/>
        <end position="260"/>
    </location>
</feature>
<dbReference type="SUPFAM" id="SSF46689">
    <property type="entry name" value="Homeodomain-like"/>
    <property type="match status" value="1"/>
</dbReference>
<dbReference type="EMBL" id="JBHUJD010000003">
    <property type="protein sequence ID" value="MFD2309368.1"/>
    <property type="molecule type" value="Genomic_DNA"/>
</dbReference>
<dbReference type="InterPro" id="IPR009057">
    <property type="entry name" value="Homeodomain-like_sf"/>
</dbReference>
<keyword evidence="1" id="KW-0805">Transcription regulation</keyword>
<dbReference type="Pfam" id="PF20240">
    <property type="entry name" value="DUF6597"/>
    <property type="match status" value="1"/>
</dbReference>
<protein>
    <submittedName>
        <fullName evidence="5">Helix-turn-helix domain-containing protein</fullName>
    </submittedName>
</protein>
<dbReference type="PRINTS" id="PR00032">
    <property type="entry name" value="HTHARAC"/>
</dbReference>
<dbReference type="PROSITE" id="PS01124">
    <property type="entry name" value="HTH_ARAC_FAMILY_2"/>
    <property type="match status" value="1"/>
</dbReference>
<dbReference type="Gene3D" id="1.10.10.60">
    <property type="entry name" value="Homeodomain-like"/>
    <property type="match status" value="1"/>
</dbReference>
<keyword evidence="6" id="KW-1185">Reference proteome</keyword>
<reference evidence="6" key="1">
    <citation type="journal article" date="2019" name="Int. J. Syst. Evol. Microbiol.">
        <title>The Global Catalogue of Microorganisms (GCM) 10K type strain sequencing project: providing services to taxonomists for standard genome sequencing and annotation.</title>
        <authorList>
            <consortium name="The Broad Institute Genomics Platform"/>
            <consortium name="The Broad Institute Genome Sequencing Center for Infectious Disease"/>
            <person name="Wu L."/>
            <person name="Ma J."/>
        </authorList>
    </citation>
    <scope>NUCLEOTIDE SEQUENCE [LARGE SCALE GENOMIC DNA]</scope>
    <source>
        <strain evidence="6">KCTC 12848</strain>
    </source>
</reference>
<evidence type="ECO:0000256" key="2">
    <source>
        <dbReference type="ARBA" id="ARBA00023125"/>
    </source>
</evidence>
<dbReference type="Proteomes" id="UP001597425">
    <property type="component" value="Unassembled WGS sequence"/>
</dbReference>
<accession>A0ABW5E6Y4</accession>
<dbReference type="InterPro" id="IPR018060">
    <property type="entry name" value="HTH_AraC"/>
</dbReference>